<feature type="region of interest" description="Disordered" evidence="5">
    <location>
        <begin position="1484"/>
        <end position="1513"/>
    </location>
</feature>
<feature type="region of interest" description="Disordered" evidence="5">
    <location>
        <begin position="1"/>
        <end position="257"/>
    </location>
</feature>
<dbReference type="InterPro" id="IPR032706">
    <property type="entry name" value="Spt6_HHH"/>
</dbReference>
<dbReference type="Gene3D" id="1.10.10.650">
    <property type="entry name" value="RuvA domain 2-like"/>
    <property type="match status" value="1"/>
</dbReference>
<feature type="region of interest" description="Disordered" evidence="5">
    <location>
        <begin position="1854"/>
        <end position="1873"/>
    </location>
</feature>
<dbReference type="InterPro" id="IPR003029">
    <property type="entry name" value="S1_domain"/>
</dbReference>
<evidence type="ECO:0000256" key="5">
    <source>
        <dbReference type="SAM" id="MobiDB-lite"/>
    </source>
</evidence>
<keyword evidence="4" id="KW-0539">Nucleus</keyword>
<comment type="subcellular location">
    <subcellularLocation>
        <location evidence="1">Nucleus</location>
    </subcellularLocation>
</comment>
<dbReference type="GO" id="GO:0003676">
    <property type="term" value="F:nucleic acid binding"/>
    <property type="evidence" value="ECO:0007669"/>
    <property type="project" value="InterPro"/>
</dbReference>
<dbReference type="Pfam" id="PF14635">
    <property type="entry name" value="HHH_7"/>
    <property type="match status" value="1"/>
</dbReference>
<feature type="compositionally biased region" description="Gly residues" evidence="5">
    <location>
        <begin position="1863"/>
        <end position="1873"/>
    </location>
</feature>
<dbReference type="InterPro" id="IPR010994">
    <property type="entry name" value="RuvA_2-like"/>
</dbReference>
<dbReference type="EMBL" id="FNXT01001191">
    <property type="protein sequence ID" value="SZX73399.1"/>
    <property type="molecule type" value="Genomic_DNA"/>
</dbReference>
<dbReference type="InterPro" id="IPR028083">
    <property type="entry name" value="Spt6_acidic_N_dom"/>
</dbReference>
<evidence type="ECO:0000256" key="1">
    <source>
        <dbReference type="ARBA" id="ARBA00004123"/>
    </source>
</evidence>
<feature type="compositionally biased region" description="Acidic residues" evidence="5">
    <location>
        <begin position="220"/>
        <end position="237"/>
    </location>
</feature>
<keyword evidence="8" id="KW-1185">Reference proteome</keyword>
<sequence>MSDAGEDEFAGLPEEEEEFVDDEAGSGSGEEEAAGSDAADAEDADADEAADGDGDGEAADGEGDGEAAGEGEAGSGSGSADSSEEEEDGENEYEEDGFVVDEDVADEEGEEGSEEHVGRKKRKKRRRDFALDEEDYELLEDNQVRVKRPAERKRLKRRGEEGREPGREKASGAKQLQEALFGTGDLEDELEEDMGAGGRAADEPGSASPGGGRRNRYDDFGGDLSDEMDDFIVDGEDGDRRRARRRRDARVAQAAGLSTAAVQAANRLFGNFGELLDLHQSHRLYDRPDAGGEEDEEAEDEGDLEGLGPEDEDEAERRRLERQERAAARRTQKLLQQVDPELVESHFLRPADQAIRQADIPERLQLLGKSVLESVPEDGRRQLLDEAARWVADHLFGQHSTESKVREVVEDGILEVTGECPRNYASGQFQAPGSEHLWPPWVLDEVHPHSGGLDLRNNRALLVRRGKRFRDYAHMSHDSRTAEERRILERWRSDPEEQAALRKAVRTVLEHVFERQEEVPLIAMYRKEQCGELLSLRETDIPETTGNERKAQTDPDDRYPKGTIQPKHRRIRRWDVLWAVFNMGVRFMELYKRRIRRIDVYQKTFDNAATEEERDMIAACHEQLINKMHTVQGMDDIDAKFKRVLDVSAAFGSLSLENGEGGGASASAMRRPGRPNAVKKFVKLGLPRLIKDSKVCLAMEAFKENVEKHEAINMPDDPPEPPQDWARQQITLMGWDDVEAGPDAKLLAQPQQLLRAMQLLLVGELAAEPCLRQVVRNELYQYALLSTTPTAAGEEALDPFHPYAITKRLADKKVSSLEGSDTWLRILAAEKAGLITVKIEWPEANIKASLADVGELFVSDNIAEVAVVWNDWRRGVLQAAVQERLLPAMLAELKARLTSNAIETAMLQVQDRFWHFVSQQPVRILEVPDDQTEQEPVQMEAPRFMAVVWGAGQDGDGPTTLVQLDGQGNLKDLLTAGQLSGNVPRTVNSGSREAPVFDPAADPKKSRDSHKIREKILEHKPNAILVAASSPQSKQIKDDMEKISQYTESDARFKDELLPHLENKRVDVLWGDDRVAGLWANSEAAKAEFPDYSFLVRKAVGLGRMALDPLAVISTLLGRRKELLSLQLHDLQAKLPQELLASRLEQTLISAVAQVGVDLNAMAANTWRQAPLQFVPGLGPRKARSLLAAVAANDNHVKTRVDLLRPNDADTPFGAAPSSDLQQLGVNVFRNAAPFLRVRRGEVAALQNEEEFDALDDARIHPENETLLQVILEEAFPDLVEAGSGVDVRTAIEAPGNLQQLDLWSVADANNHLFKLPTLVDMLHELLAPYAELRLTPGTPDDEEAFYLRHGETRDSLKDGKLVEAKVIWVGEAEVKVVIQSNGMEAIIPQSLVSSSNSMPQLSQLFKPGAVVTARITKDDASQQEQFDERNQRRVTMYLTTATAKLQAFEQVTMYLTTATAKLQAFEKWERHYCADVDKAYKMPEKKEQQQQQQPGGQQPAPRQRVPPLRRPVEHPMWVNKRFTEVAAELQSKPVGSALFHPASSKPLSEQLKCISLSIKLAQLSTGVLIQHVEVLEPADKPAKQPRLATPLRIKVEGRKEPFETYEDLDEVVARFVEPLVEKVTEVAHHRKSVDGDTAAVNQAVRAQQAQTAGGAAAYCVALDSHRPGTGCIAWSAGVSSNVYREYFTVTPHGFFFRGRLMPSVEHVISAFKQNPNYRKQKELEKQAQRQAAGGYHGAPVLPGGQPHPYGQQQPLPYGAAAAAAGGGGYGVPQYGGAAGGYGAPPAAAAAAGGYGAPLGYGAAPGGFPGGRPAPGFAPQQQQMGVPGGFPPPGGVGPPGGFQAGAAGGYQQAAGGYQPSGGYQQGYGGYQGR</sequence>
<feature type="region of interest" description="Disordered" evidence="5">
    <location>
        <begin position="285"/>
        <end position="320"/>
    </location>
</feature>
<dbReference type="InterPro" id="IPR037027">
    <property type="entry name" value="YqgF/RNaseH-like_dom_sf"/>
</dbReference>
<dbReference type="Pfam" id="PF22706">
    <property type="entry name" value="Tex_central_region"/>
    <property type="match status" value="1"/>
</dbReference>
<dbReference type="Gene3D" id="1.10.3500.10">
    <property type="entry name" value="Tex N-terminal region-like"/>
    <property type="match status" value="1"/>
</dbReference>
<gene>
    <name evidence="7" type="ORF">BQ4739_LOCUS13673</name>
</gene>
<dbReference type="InterPro" id="IPR028231">
    <property type="entry name" value="Spt6_YqgF"/>
</dbReference>
<name>A0A383W8F6_TETOB</name>
<evidence type="ECO:0000313" key="7">
    <source>
        <dbReference type="EMBL" id="SZX73399.1"/>
    </source>
</evidence>
<feature type="compositionally biased region" description="Basic and acidic residues" evidence="5">
    <location>
        <begin position="540"/>
        <end position="560"/>
    </location>
</feature>
<feature type="compositionally biased region" description="Low complexity" evidence="5">
    <location>
        <begin position="1490"/>
        <end position="1507"/>
    </location>
</feature>
<feature type="compositionally biased region" description="Gly residues" evidence="5">
    <location>
        <begin position="1837"/>
        <end position="1848"/>
    </location>
</feature>
<dbReference type="SUPFAM" id="SSF53098">
    <property type="entry name" value="Ribonuclease H-like"/>
    <property type="match status" value="1"/>
</dbReference>
<dbReference type="PROSITE" id="PS50126">
    <property type="entry name" value="S1"/>
    <property type="match status" value="1"/>
</dbReference>
<dbReference type="Pfam" id="PF14632">
    <property type="entry name" value="SPT6_acidic"/>
    <property type="match status" value="1"/>
</dbReference>
<reference evidence="7 8" key="1">
    <citation type="submission" date="2016-10" db="EMBL/GenBank/DDBJ databases">
        <authorList>
            <person name="Cai Z."/>
        </authorList>
    </citation>
    <scope>NUCLEOTIDE SEQUENCE [LARGE SCALE GENOMIC DNA]</scope>
</reference>
<organism evidence="7 8">
    <name type="scientific">Tetradesmus obliquus</name>
    <name type="common">Green alga</name>
    <name type="synonym">Acutodesmus obliquus</name>
    <dbReference type="NCBI Taxonomy" id="3088"/>
    <lineage>
        <taxon>Eukaryota</taxon>
        <taxon>Viridiplantae</taxon>
        <taxon>Chlorophyta</taxon>
        <taxon>core chlorophytes</taxon>
        <taxon>Chlorophyceae</taxon>
        <taxon>CS clade</taxon>
        <taxon>Sphaeropleales</taxon>
        <taxon>Scenedesmaceae</taxon>
        <taxon>Tetradesmus</taxon>
    </lineage>
</organism>
<dbReference type="GO" id="GO:0140673">
    <property type="term" value="P:transcription elongation-coupled chromatin remodeling"/>
    <property type="evidence" value="ECO:0007669"/>
    <property type="project" value="InterPro"/>
</dbReference>
<proteinExistence type="inferred from homology"/>
<feature type="compositionally biased region" description="Acidic residues" evidence="5">
    <location>
        <begin position="1"/>
        <end position="69"/>
    </location>
</feature>
<dbReference type="InterPro" id="IPR055179">
    <property type="entry name" value="Tex-like_central_region"/>
</dbReference>
<dbReference type="Gene3D" id="2.40.50.140">
    <property type="entry name" value="Nucleic acid-binding proteins"/>
    <property type="match status" value="1"/>
</dbReference>
<dbReference type="Pfam" id="PF14639">
    <property type="entry name" value="YqgF"/>
    <property type="match status" value="1"/>
</dbReference>
<feature type="compositionally biased region" description="Basic and acidic residues" evidence="5">
    <location>
        <begin position="158"/>
        <end position="171"/>
    </location>
</feature>
<dbReference type="GO" id="GO:0034728">
    <property type="term" value="P:nucleosome organization"/>
    <property type="evidence" value="ECO:0007669"/>
    <property type="project" value="TreeGrafter"/>
</dbReference>
<keyword evidence="3" id="KW-0804">Transcription</keyword>
<dbReference type="Proteomes" id="UP000256970">
    <property type="component" value="Unassembled WGS sequence"/>
</dbReference>
<dbReference type="InterPro" id="IPR023323">
    <property type="entry name" value="Tex-like_dom_sf"/>
</dbReference>
<dbReference type="SUPFAM" id="SSF50249">
    <property type="entry name" value="Nucleic acid-binding proteins"/>
    <property type="match status" value="1"/>
</dbReference>
<dbReference type="InterPro" id="IPR012340">
    <property type="entry name" value="NA-bd_OB-fold"/>
</dbReference>
<evidence type="ECO:0000259" key="6">
    <source>
        <dbReference type="PROSITE" id="PS50126"/>
    </source>
</evidence>
<dbReference type="Gene3D" id="3.30.420.140">
    <property type="entry name" value="YqgF/RNase H-like domain"/>
    <property type="match status" value="1"/>
</dbReference>
<feature type="compositionally biased region" description="Basic residues" evidence="5">
    <location>
        <begin position="145"/>
        <end position="157"/>
    </location>
</feature>
<feature type="region of interest" description="Disordered" evidence="5">
    <location>
        <begin position="540"/>
        <end position="563"/>
    </location>
</feature>
<comment type="similarity">
    <text evidence="2">Belongs to the SPT6 family.</text>
</comment>
<dbReference type="GO" id="GO:0042393">
    <property type="term" value="F:histone binding"/>
    <property type="evidence" value="ECO:0007669"/>
    <property type="project" value="TreeGrafter"/>
</dbReference>
<dbReference type="PANTHER" id="PTHR10145:SF6">
    <property type="entry name" value="TRANSCRIPTION ELONGATION FACTOR SPT6"/>
    <property type="match status" value="1"/>
</dbReference>
<dbReference type="InterPro" id="IPR035420">
    <property type="entry name" value="Spt6_SH2"/>
</dbReference>
<dbReference type="SUPFAM" id="SSF158832">
    <property type="entry name" value="Tex N-terminal region-like"/>
    <property type="match status" value="1"/>
</dbReference>
<dbReference type="InterPro" id="IPR017072">
    <property type="entry name" value="TF_Spt6"/>
</dbReference>
<accession>A0A383W8F6</accession>
<feature type="region of interest" description="Disordered" evidence="5">
    <location>
        <begin position="1817"/>
        <end position="1849"/>
    </location>
</feature>
<dbReference type="GO" id="GO:0031491">
    <property type="term" value="F:nucleosome binding"/>
    <property type="evidence" value="ECO:0007669"/>
    <property type="project" value="TreeGrafter"/>
</dbReference>
<feature type="region of interest" description="Disordered" evidence="5">
    <location>
        <begin position="1722"/>
        <end position="1755"/>
    </location>
</feature>
<dbReference type="STRING" id="3088.A0A383W8F6"/>
<feature type="compositionally biased region" description="Acidic residues" evidence="5">
    <location>
        <begin position="82"/>
        <end position="113"/>
    </location>
</feature>
<feature type="compositionally biased region" description="Basic residues" evidence="5">
    <location>
        <begin position="118"/>
        <end position="127"/>
    </location>
</feature>
<protein>
    <recommendedName>
        <fullName evidence="6">S1 motif domain-containing protein</fullName>
    </recommendedName>
</protein>
<dbReference type="InterPro" id="IPR012337">
    <property type="entry name" value="RNaseH-like_sf"/>
</dbReference>
<dbReference type="Gene3D" id="1.10.150.850">
    <property type="entry name" value="Spt6, helix-hairpin-helix domain"/>
    <property type="match status" value="1"/>
</dbReference>
<feature type="compositionally biased region" description="Acidic residues" evidence="5">
    <location>
        <begin position="185"/>
        <end position="194"/>
    </location>
</feature>
<dbReference type="Pfam" id="PF14633">
    <property type="entry name" value="SH2_2"/>
    <property type="match status" value="1"/>
</dbReference>
<evidence type="ECO:0000256" key="4">
    <source>
        <dbReference type="ARBA" id="ARBA00023242"/>
    </source>
</evidence>
<feature type="compositionally biased region" description="Polar residues" evidence="5">
    <location>
        <begin position="981"/>
        <end position="991"/>
    </location>
</feature>
<dbReference type="PANTHER" id="PTHR10145">
    <property type="entry name" value="TRANSCRIPTION ELONGATION FACTOR SPT6"/>
    <property type="match status" value="1"/>
</dbReference>
<dbReference type="InterPro" id="IPR023319">
    <property type="entry name" value="Tex-like_HTH_dom_sf"/>
</dbReference>
<evidence type="ECO:0000256" key="3">
    <source>
        <dbReference type="ARBA" id="ARBA00023163"/>
    </source>
</evidence>
<dbReference type="GO" id="GO:0008023">
    <property type="term" value="C:transcription elongation factor complex"/>
    <property type="evidence" value="ECO:0007669"/>
    <property type="project" value="TreeGrafter"/>
</dbReference>
<feature type="domain" description="S1 motif" evidence="6">
    <location>
        <begin position="1360"/>
        <end position="1440"/>
    </location>
</feature>
<feature type="region of interest" description="Disordered" evidence="5">
    <location>
        <begin position="981"/>
        <end position="1009"/>
    </location>
</feature>
<feature type="compositionally biased region" description="Acidic residues" evidence="5">
    <location>
        <begin position="291"/>
        <end position="314"/>
    </location>
</feature>
<dbReference type="Gene3D" id="3.30.505.10">
    <property type="entry name" value="SH2 domain"/>
    <property type="match status" value="2"/>
</dbReference>
<dbReference type="SUPFAM" id="SSF47781">
    <property type="entry name" value="RuvA domain 2-like"/>
    <property type="match status" value="1"/>
</dbReference>
<feature type="compositionally biased region" description="Low complexity" evidence="5">
    <location>
        <begin position="1742"/>
        <end position="1755"/>
    </location>
</feature>
<evidence type="ECO:0000256" key="2">
    <source>
        <dbReference type="ARBA" id="ARBA00009253"/>
    </source>
</evidence>
<feature type="compositionally biased region" description="Acidic residues" evidence="5">
    <location>
        <begin position="131"/>
        <end position="140"/>
    </location>
</feature>
<evidence type="ECO:0000313" key="8">
    <source>
        <dbReference type="Proteomes" id="UP000256970"/>
    </source>
</evidence>
<dbReference type="InterPro" id="IPR036860">
    <property type="entry name" value="SH2_dom_sf"/>
</dbReference>